<evidence type="ECO:0000313" key="3">
    <source>
        <dbReference type="Proteomes" id="UP001549799"/>
    </source>
</evidence>
<proteinExistence type="predicted"/>
<feature type="signal peptide" evidence="1">
    <location>
        <begin position="1"/>
        <end position="19"/>
    </location>
</feature>
<sequence>MIRINFLLAVVLLSALGIAQTNTAVRPGETLVFDASYNMSGLGTNLAEVTLSTETVKTSKSTLMHLRCSAATFTKWDSFFKIRDLYESYVNPNTLAPSLYKRNISEGGYEKEEKYVYLPSTKKINTTKIRKGKKEEGTITYKNGIDDVVTTLYKIRNADFGKMKVGESKSFSILFDAKEIPVSLKDLGKETVKAGPLGNKTCYKMSISAATDKLKGKDKNLVWFTADERKIPVMMRFSIPVGTGELTLKKATDNSK</sequence>
<name>A0ABV2SSM0_9FLAO</name>
<evidence type="ECO:0000313" key="2">
    <source>
        <dbReference type="EMBL" id="MET6989550.1"/>
    </source>
</evidence>
<gene>
    <name evidence="2" type="ORF">ABXZ36_02690</name>
</gene>
<reference evidence="2 3" key="1">
    <citation type="submission" date="2024-07" db="EMBL/GenBank/DDBJ databases">
        <title>The genome sequence of type strain Sediminicola arcticus GDMCC 1.2805.</title>
        <authorList>
            <person name="Liu Y."/>
        </authorList>
    </citation>
    <scope>NUCLEOTIDE SEQUENCE [LARGE SCALE GENOMIC DNA]</scope>
    <source>
        <strain evidence="2 3">GDMCC 1.2805</strain>
    </source>
</reference>
<keyword evidence="3" id="KW-1185">Reference proteome</keyword>
<dbReference type="InterPro" id="IPR021457">
    <property type="entry name" value="DUF3108"/>
</dbReference>
<accession>A0ABV2SSM0</accession>
<feature type="chain" id="PRO_5045650526" evidence="1">
    <location>
        <begin position="20"/>
        <end position="256"/>
    </location>
</feature>
<dbReference type="EMBL" id="JBEXAE010000001">
    <property type="protein sequence ID" value="MET6989550.1"/>
    <property type="molecule type" value="Genomic_DNA"/>
</dbReference>
<keyword evidence="1" id="KW-0732">Signal</keyword>
<comment type="caution">
    <text evidence="2">The sequence shown here is derived from an EMBL/GenBank/DDBJ whole genome shotgun (WGS) entry which is preliminary data.</text>
</comment>
<dbReference type="Pfam" id="PF11306">
    <property type="entry name" value="DUF3108"/>
    <property type="match status" value="1"/>
</dbReference>
<dbReference type="Proteomes" id="UP001549799">
    <property type="component" value="Unassembled WGS sequence"/>
</dbReference>
<organism evidence="2 3">
    <name type="scientific">Sediminicola arcticus</name>
    <dbReference type="NCBI Taxonomy" id="1574308"/>
    <lineage>
        <taxon>Bacteria</taxon>
        <taxon>Pseudomonadati</taxon>
        <taxon>Bacteroidota</taxon>
        <taxon>Flavobacteriia</taxon>
        <taxon>Flavobacteriales</taxon>
        <taxon>Flavobacteriaceae</taxon>
        <taxon>Sediminicola</taxon>
    </lineage>
</organism>
<dbReference type="RefSeq" id="WP_354613924.1">
    <property type="nucleotide sequence ID" value="NZ_JBEXAE010000001.1"/>
</dbReference>
<protein>
    <submittedName>
        <fullName evidence="2">DUF3108 domain-containing protein</fullName>
    </submittedName>
</protein>
<evidence type="ECO:0000256" key="1">
    <source>
        <dbReference type="SAM" id="SignalP"/>
    </source>
</evidence>